<dbReference type="AlphaFoldDB" id="A0A6M8U3W2"/>
<dbReference type="EMBL" id="CP054212">
    <property type="protein sequence ID" value="QKJ85256.1"/>
    <property type="molecule type" value="Genomic_DNA"/>
</dbReference>
<dbReference type="Proteomes" id="UP000505325">
    <property type="component" value="Chromosome"/>
</dbReference>
<dbReference type="KEGG" id="pmak:PMPD1_0274"/>
<evidence type="ECO:0000313" key="1">
    <source>
        <dbReference type="EMBL" id="QKJ85256.1"/>
    </source>
</evidence>
<accession>A0A6M8U3W2</accession>
<gene>
    <name evidence="1" type="ORF">PMPD1_0274</name>
</gene>
<proteinExistence type="predicted"/>
<dbReference type="Gene3D" id="1.25.40.10">
    <property type="entry name" value="Tetratricopeptide repeat domain"/>
    <property type="match status" value="1"/>
</dbReference>
<protein>
    <recommendedName>
        <fullName evidence="3">Tetratricopeptide repeat protein</fullName>
    </recommendedName>
</protein>
<organism evidence="1 2">
    <name type="scientific">Paramixta manurensis</name>
    <dbReference type="NCBI Taxonomy" id="2740817"/>
    <lineage>
        <taxon>Bacteria</taxon>
        <taxon>Pseudomonadati</taxon>
        <taxon>Pseudomonadota</taxon>
        <taxon>Gammaproteobacteria</taxon>
        <taxon>Enterobacterales</taxon>
        <taxon>Erwiniaceae</taxon>
        <taxon>Paramixta</taxon>
    </lineage>
</organism>
<name>A0A6M8U3W2_9GAMM</name>
<evidence type="ECO:0008006" key="3">
    <source>
        <dbReference type="Google" id="ProtNLM"/>
    </source>
</evidence>
<evidence type="ECO:0000313" key="2">
    <source>
        <dbReference type="Proteomes" id="UP000505325"/>
    </source>
</evidence>
<sequence length="517" mass="58666">MMNASKNPCQKVMSELELSWLDASEHAASRLFIWRVPANGESLLDGFFALQQHPQGRSLPDLFLSINTPFETGYGYSDALSRQFVEQYEATPDAAFWNADLWLPCYSAGQLRDLLQNFAEQFANDFRHLVLVLKPSAVSDESAMLRWLNSWLEQGVAAPRLLLIDTVEQPIWQPLHAANPRHVWLIEDEIDGMRVMHQTAQQQTDTDVDRLLFRRYLADAMLLLEKGSAAQVAARGSLALTIARHRSWADQQAMIHNLIAGGWLKGGDRAQAVEHYRQAQNISAEVPDASIKGQLRTQSTFGEAGAWFSGKAYLQAAKMYRQAATEAQAIPHPVFEMEGWRMCGFCLWLCGHRSMAMEEYARAIQAAKPVPLQERGQTTLPLVFQDLLRMYDKRRTEALEACAARWQSDKQQLIAQAEALLPPGPEVEQIRQADSWLQLQLETTFMRMREERENIIRRGDESFRRVVLLARDNLHPYWSGLPDIAHPFDAPPNEWQRLPAWGEGDVSLTDFAGSNPL</sequence>
<dbReference type="InterPro" id="IPR011990">
    <property type="entry name" value="TPR-like_helical_dom_sf"/>
</dbReference>
<dbReference type="SUPFAM" id="SSF48452">
    <property type="entry name" value="TPR-like"/>
    <property type="match status" value="1"/>
</dbReference>
<reference evidence="1 2" key="1">
    <citation type="submission" date="2020-06" db="EMBL/GenBank/DDBJ databases">
        <title>Genome sequence of Paramixta manurensis strain PD-1.</title>
        <authorList>
            <person name="Lee C.W."/>
            <person name="Kim J."/>
        </authorList>
    </citation>
    <scope>NUCLEOTIDE SEQUENCE [LARGE SCALE GENOMIC DNA]</scope>
    <source>
        <strain evidence="1 2">PD-1</strain>
    </source>
</reference>
<keyword evidence="2" id="KW-1185">Reference proteome</keyword>